<evidence type="ECO:0000313" key="2">
    <source>
        <dbReference type="EMBL" id="CAI9954669.1"/>
    </source>
</evidence>
<name>A0AA86UG98_9EUKA</name>
<proteinExistence type="predicted"/>
<accession>A0AA86UG98</accession>
<reference evidence="3 4" key="2">
    <citation type="submission" date="2024-07" db="EMBL/GenBank/DDBJ databases">
        <authorList>
            <person name="Akdeniz Z."/>
        </authorList>
    </citation>
    <scope>NUCLEOTIDE SEQUENCE [LARGE SCALE GENOMIC DNA]</scope>
</reference>
<dbReference type="EMBL" id="CATOUU010000849">
    <property type="protein sequence ID" value="CAI9954669.1"/>
    <property type="molecule type" value="Genomic_DNA"/>
</dbReference>
<keyword evidence="4" id="KW-1185">Reference proteome</keyword>
<dbReference type="AlphaFoldDB" id="A0AA86UG98"/>
<evidence type="ECO:0000313" key="4">
    <source>
        <dbReference type="Proteomes" id="UP001642409"/>
    </source>
</evidence>
<keyword evidence="1" id="KW-1133">Transmembrane helix</keyword>
<feature type="transmembrane region" description="Helical" evidence="1">
    <location>
        <begin position="68"/>
        <end position="87"/>
    </location>
</feature>
<evidence type="ECO:0000313" key="3">
    <source>
        <dbReference type="EMBL" id="CAL6024024.1"/>
    </source>
</evidence>
<feature type="transmembrane region" description="Helical" evidence="1">
    <location>
        <begin position="32"/>
        <end position="56"/>
    </location>
</feature>
<dbReference type="Proteomes" id="UP001642409">
    <property type="component" value="Unassembled WGS sequence"/>
</dbReference>
<comment type="caution">
    <text evidence="2">The sequence shown here is derived from an EMBL/GenBank/DDBJ whole genome shotgun (WGS) entry which is preliminary data.</text>
</comment>
<evidence type="ECO:0000256" key="1">
    <source>
        <dbReference type="SAM" id="Phobius"/>
    </source>
</evidence>
<feature type="transmembrane region" description="Helical" evidence="1">
    <location>
        <begin position="129"/>
        <end position="150"/>
    </location>
</feature>
<protein>
    <submittedName>
        <fullName evidence="3">Hypothetical_protein</fullName>
    </submittedName>
</protein>
<gene>
    <name evidence="3" type="ORF">HINF_LOCUS29421</name>
    <name evidence="2" type="ORF">HINF_LOCUS42314</name>
</gene>
<keyword evidence="1" id="KW-0472">Membrane</keyword>
<sequence>MPTQQRSNRALTESSADQFYLIRQLNFQKLSFSLFVISLGLHGRLFRCIGIAWWWLPLMHCFINLIRYLGSFLVYLILQIPNFGVYCRWQISYFLGFSCFDIFLSSLLLDKLFLIFFNLLLLLSFRQDWLGFLFCVSYRFLFILTIFWLFDRLFQDRLFILFHFLSFLLRRLCVRLGHFSGLLIL</sequence>
<keyword evidence="1" id="KW-0812">Transmembrane</keyword>
<organism evidence="2">
    <name type="scientific">Hexamita inflata</name>
    <dbReference type="NCBI Taxonomy" id="28002"/>
    <lineage>
        <taxon>Eukaryota</taxon>
        <taxon>Metamonada</taxon>
        <taxon>Diplomonadida</taxon>
        <taxon>Hexamitidae</taxon>
        <taxon>Hexamitinae</taxon>
        <taxon>Hexamita</taxon>
    </lineage>
</organism>
<feature type="transmembrane region" description="Helical" evidence="1">
    <location>
        <begin position="99"/>
        <end position="123"/>
    </location>
</feature>
<reference evidence="2" key="1">
    <citation type="submission" date="2023-06" db="EMBL/GenBank/DDBJ databases">
        <authorList>
            <person name="Kurt Z."/>
        </authorList>
    </citation>
    <scope>NUCLEOTIDE SEQUENCE</scope>
</reference>
<dbReference type="EMBL" id="CAXDID020000094">
    <property type="protein sequence ID" value="CAL6024024.1"/>
    <property type="molecule type" value="Genomic_DNA"/>
</dbReference>